<feature type="domain" description="SbsA Ig-like" evidence="3">
    <location>
        <begin position="34"/>
        <end position="136"/>
    </location>
</feature>
<proteinExistence type="predicted"/>
<dbReference type="InterPro" id="IPR032812">
    <property type="entry name" value="SbsA_Ig"/>
</dbReference>
<evidence type="ECO:0000313" key="4">
    <source>
        <dbReference type="EMBL" id="KGO91724.1"/>
    </source>
</evidence>
<comment type="caution">
    <text evidence="4">The sequence shown here is derived from an EMBL/GenBank/DDBJ whole genome shotgun (WGS) entry which is preliminary data.</text>
</comment>
<dbReference type="Proteomes" id="UP000030111">
    <property type="component" value="Unassembled WGS sequence"/>
</dbReference>
<evidence type="ECO:0000256" key="2">
    <source>
        <dbReference type="SAM" id="SignalP"/>
    </source>
</evidence>
<dbReference type="PROSITE" id="PS51257">
    <property type="entry name" value="PROKAR_LIPOPROTEIN"/>
    <property type="match status" value="1"/>
</dbReference>
<dbReference type="STRING" id="1121898.GCA_000422725_03658"/>
<feature type="chain" id="PRO_5002003209" description="SbsA Ig-like domain-containing protein" evidence="2">
    <location>
        <begin position="21"/>
        <end position="541"/>
    </location>
</feature>
<accession>A0A0A2MHH9</accession>
<dbReference type="OrthoDB" id="9809989at2"/>
<evidence type="ECO:0000259" key="3">
    <source>
        <dbReference type="Pfam" id="PF13205"/>
    </source>
</evidence>
<keyword evidence="5" id="KW-1185">Reference proteome</keyword>
<reference evidence="4 5" key="1">
    <citation type="submission" date="2013-09" db="EMBL/GenBank/DDBJ databases">
        <authorList>
            <person name="Zeng Z."/>
            <person name="Chen C."/>
        </authorList>
    </citation>
    <scope>NUCLEOTIDE SEQUENCE [LARGE SCALE GENOMIC DNA]</scope>
    <source>
        <strain evidence="4 5">WB 4.1-42</strain>
    </source>
</reference>
<protein>
    <recommendedName>
        <fullName evidence="3">SbsA Ig-like domain-containing protein</fullName>
    </recommendedName>
</protein>
<dbReference type="AlphaFoldDB" id="A0A0A2MHH9"/>
<feature type="signal peptide" evidence="2">
    <location>
        <begin position="1"/>
        <end position="20"/>
    </location>
</feature>
<keyword evidence="1 2" id="KW-0732">Signal</keyword>
<dbReference type="EMBL" id="JRLY01000015">
    <property type="protein sequence ID" value="KGO91724.1"/>
    <property type="molecule type" value="Genomic_DNA"/>
</dbReference>
<sequence length="541" mass="61993">MLKQKFLLALFIIGASLFFAACAKRGSITGGTKDTIAPYIIGSSPKNMSTNFTGKEIRIDFNEYIKIKDINKQLIISPPMKTQPSIIPTGSASKYIDIKIKDTLEPNTTYSFNFGQSITDNNEGNPYSQFKYIFSTGSYIDSLALGGRIKDAYTRETDNFVTVMLYEDNETFTDSTVYKERPRYVTNTLDSMVNFSLQNLKEGRYHLFALKDASNNYKYDPKSDKIAFIKQTITVPTDSTYTLKLFKQKGAFKSVKPTLATSNRLYLGYEGAYDKSVTATVTNAATKEQIKTLITNVADKDSVQIWLPREIKADSLNVQVTQRDTVRNFNVKFKELKASDSLTVDAVQKSGLHFRERFTLKTSTPLVSIDTTKITLVNKDSVAVPFKHVYDDFKQELIFDFQKDESQKYTFSLLPGAMTDFYGKQNDTLKYKLSTRTYADYGTIKLTLQNVKRFPLIIEFTDTKGKVYLTDYSEGKTEFFYENLEPNTYILRVIYDDNKNKEWDTGDYLKKVQPEEVLYYAREIKLPAYWDLEEVFIMKGD</sequence>
<dbReference type="RefSeq" id="WP_035738294.1">
    <property type="nucleotide sequence ID" value="NZ_AUGP01000002.1"/>
</dbReference>
<organism evidence="4 5">
    <name type="scientific">Flavobacterium subsaxonicum WB 4.1-42 = DSM 21790</name>
    <dbReference type="NCBI Taxonomy" id="1121898"/>
    <lineage>
        <taxon>Bacteria</taxon>
        <taxon>Pseudomonadati</taxon>
        <taxon>Bacteroidota</taxon>
        <taxon>Flavobacteriia</taxon>
        <taxon>Flavobacteriales</taxon>
        <taxon>Flavobacteriaceae</taxon>
        <taxon>Flavobacterium</taxon>
    </lineage>
</organism>
<dbReference type="Pfam" id="PF13205">
    <property type="entry name" value="Big_5"/>
    <property type="match status" value="1"/>
</dbReference>
<evidence type="ECO:0000256" key="1">
    <source>
        <dbReference type="ARBA" id="ARBA00022729"/>
    </source>
</evidence>
<gene>
    <name evidence="4" type="ORF">Q766_15885</name>
</gene>
<name>A0A0A2MHH9_9FLAO</name>
<evidence type="ECO:0000313" key="5">
    <source>
        <dbReference type="Proteomes" id="UP000030111"/>
    </source>
</evidence>
<dbReference type="eggNOG" id="COG4704">
    <property type="taxonomic scope" value="Bacteria"/>
</dbReference>